<keyword evidence="12" id="KW-1185">Reference proteome</keyword>
<evidence type="ECO:0000313" key="12">
    <source>
        <dbReference type="Proteomes" id="UP000444721"/>
    </source>
</evidence>
<evidence type="ECO:0000256" key="2">
    <source>
        <dbReference type="ARBA" id="ARBA00022741"/>
    </source>
</evidence>
<proteinExistence type="predicted"/>
<dbReference type="AlphaFoldDB" id="A0A6A5CCV8"/>
<dbReference type="CDD" id="cd18787">
    <property type="entry name" value="SF2_C_DEAD"/>
    <property type="match status" value="1"/>
</dbReference>
<evidence type="ECO:0000259" key="10">
    <source>
        <dbReference type="PROSITE" id="PS51195"/>
    </source>
</evidence>
<dbReference type="InterPro" id="IPR014001">
    <property type="entry name" value="Helicase_ATP-bd"/>
</dbReference>
<dbReference type="Pfam" id="PF00270">
    <property type="entry name" value="DEAD"/>
    <property type="match status" value="1"/>
</dbReference>
<evidence type="ECO:0008006" key="13">
    <source>
        <dbReference type="Google" id="ProtNLM"/>
    </source>
</evidence>
<evidence type="ECO:0000259" key="8">
    <source>
        <dbReference type="PROSITE" id="PS51192"/>
    </source>
</evidence>
<sequence length="464" mass="52376">MSNNATTADIEKEIKNMTLKEGDNWADSVVTPSSSSVTAVDLTDQQHDPNNPLYSEQTTFESMKLKPELLQGIYSTGFKEPSNIQAKTLPIILEQSINLIAQSQSGTGKTACFALGMLQHVDENQQAPQAICICPTFELATQIHDVVNELGQHTKIKSLLVSKGERYTGSINAQIVIGTPGKVEELIRRKNIAVSAIKLFVLDEADQMLEGQLKSQAMMIKNALPKQCRVLLFSATYQEEDDNNGKQAKKDEEDSAEKEKKILEFAEAIVPPPVKSILIPKEKLTLKQMKQFAVRCKDEEEKIKLIQNIYETLKIGQSIIFVNQKHYADKLGEILKNSGFTVSVTHANMEIPERKRVLGDFRKGKAKVLITTNVFSRGLDISTVTHVINYDLPVLYQEDRTVKQEPDFATYLHRIGRTARFGKKGYAINLMRSRNDEEIIEQIRKYFQTDIEEIDKEDIDEKIK</sequence>
<dbReference type="GO" id="GO:0003743">
    <property type="term" value="F:translation initiation factor activity"/>
    <property type="evidence" value="ECO:0007669"/>
    <property type="project" value="UniProtKB-KW"/>
</dbReference>
<dbReference type="Gene3D" id="3.40.50.300">
    <property type="entry name" value="P-loop containing nucleotide triphosphate hydrolases"/>
    <property type="match status" value="2"/>
</dbReference>
<dbReference type="GO" id="GO:0005829">
    <property type="term" value="C:cytosol"/>
    <property type="evidence" value="ECO:0007669"/>
    <property type="project" value="TreeGrafter"/>
</dbReference>
<keyword evidence="6" id="KW-0648">Protein biosynthesis</keyword>
<reference evidence="11 12" key="1">
    <citation type="journal article" date="2019" name="Sci. Rep.">
        <title>Nanopore sequencing improves the draft genome of the human pathogenic amoeba Naegleria fowleri.</title>
        <authorList>
            <person name="Liechti N."/>
            <person name="Schurch N."/>
            <person name="Bruggmann R."/>
            <person name="Wittwer M."/>
        </authorList>
    </citation>
    <scope>NUCLEOTIDE SEQUENCE [LARGE SCALE GENOMIC DNA]</scope>
    <source>
        <strain evidence="11 12">ATCC 30894</strain>
    </source>
</reference>
<evidence type="ECO:0000256" key="1">
    <source>
        <dbReference type="ARBA" id="ARBA00022540"/>
    </source>
</evidence>
<dbReference type="InterPro" id="IPR011545">
    <property type="entry name" value="DEAD/DEAH_box_helicase_dom"/>
</dbReference>
<dbReference type="PANTHER" id="PTHR47959">
    <property type="entry name" value="ATP-DEPENDENT RNA HELICASE RHLE-RELATED"/>
    <property type="match status" value="1"/>
</dbReference>
<dbReference type="RefSeq" id="XP_044568143.1">
    <property type="nucleotide sequence ID" value="XM_044700799.1"/>
</dbReference>
<dbReference type="GO" id="GO:0016787">
    <property type="term" value="F:hydrolase activity"/>
    <property type="evidence" value="ECO:0007669"/>
    <property type="project" value="UniProtKB-KW"/>
</dbReference>
<dbReference type="VEuPathDB" id="AmoebaDB:FDP41_010495"/>
<dbReference type="VEuPathDB" id="AmoebaDB:NF0081100"/>
<feature type="domain" description="Helicase C-terminal" evidence="9">
    <location>
        <begin position="288"/>
        <end position="462"/>
    </location>
</feature>
<dbReference type="PROSITE" id="PS51195">
    <property type="entry name" value="Q_MOTIF"/>
    <property type="match status" value="1"/>
</dbReference>
<dbReference type="OrthoDB" id="10265785at2759"/>
<dbReference type="Proteomes" id="UP000444721">
    <property type="component" value="Unassembled WGS sequence"/>
</dbReference>
<gene>
    <name evidence="11" type="ORF">FDP41_010495</name>
</gene>
<evidence type="ECO:0000313" key="11">
    <source>
        <dbReference type="EMBL" id="KAF0983430.1"/>
    </source>
</evidence>
<dbReference type="VEuPathDB" id="AmoebaDB:NfTy_012580"/>
<accession>A0A6A5CCV8</accession>
<dbReference type="GO" id="GO:0005524">
    <property type="term" value="F:ATP binding"/>
    <property type="evidence" value="ECO:0007669"/>
    <property type="project" value="UniProtKB-KW"/>
</dbReference>
<dbReference type="GeneID" id="68117710"/>
<evidence type="ECO:0000256" key="6">
    <source>
        <dbReference type="ARBA" id="ARBA00022917"/>
    </source>
</evidence>
<feature type="domain" description="Helicase ATP-binding" evidence="8">
    <location>
        <begin position="90"/>
        <end position="255"/>
    </location>
</feature>
<dbReference type="InterPro" id="IPR027417">
    <property type="entry name" value="P-loop_NTPase"/>
</dbReference>
<protein>
    <recommendedName>
        <fullName evidence="13">RNA helicase</fullName>
    </recommendedName>
</protein>
<dbReference type="Pfam" id="PF00271">
    <property type="entry name" value="Helicase_C"/>
    <property type="match status" value="1"/>
</dbReference>
<evidence type="ECO:0000259" key="9">
    <source>
        <dbReference type="PROSITE" id="PS51194"/>
    </source>
</evidence>
<dbReference type="OMA" id="IAAETRW"/>
<dbReference type="PANTHER" id="PTHR47959:SF1">
    <property type="entry name" value="ATP-DEPENDENT RNA HELICASE DBPA"/>
    <property type="match status" value="1"/>
</dbReference>
<dbReference type="EMBL" id="VFQX01000006">
    <property type="protein sequence ID" value="KAF0983430.1"/>
    <property type="molecule type" value="Genomic_DNA"/>
</dbReference>
<keyword evidence="4" id="KW-0347">Helicase</keyword>
<dbReference type="GO" id="GO:0003676">
    <property type="term" value="F:nucleic acid binding"/>
    <property type="evidence" value="ECO:0007669"/>
    <property type="project" value="InterPro"/>
</dbReference>
<evidence type="ECO:0000256" key="3">
    <source>
        <dbReference type="ARBA" id="ARBA00022801"/>
    </source>
</evidence>
<dbReference type="SMART" id="SM00490">
    <property type="entry name" value="HELICc"/>
    <property type="match status" value="1"/>
</dbReference>
<organism evidence="11 12">
    <name type="scientific">Naegleria fowleri</name>
    <name type="common">Brain eating amoeba</name>
    <dbReference type="NCBI Taxonomy" id="5763"/>
    <lineage>
        <taxon>Eukaryota</taxon>
        <taxon>Discoba</taxon>
        <taxon>Heterolobosea</taxon>
        <taxon>Tetramitia</taxon>
        <taxon>Eutetramitia</taxon>
        <taxon>Vahlkampfiidae</taxon>
        <taxon>Naegleria</taxon>
    </lineage>
</organism>
<dbReference type="SUPFAM" id="SSF52540">
    <property type="entry name" value="P-loop containing nucleoside triphosphate hydrolases"/>
    <property type="match status" value="1"/>
</dbReference>
<name>A0A6A5CCV8_NAEFO</name>
<evidence type="ECO:0000256" key="4">
    <source>
        <dbReference type="ARBA" id="ARBA00022806"/>
    </source>
</evidence>
<keyword evidence="3" id="KW-0378">Hydrolase</keyword>
<keyword evidence="1" id="KW-0396">Initiation factor</keyword>
<evidence type="ECO:0000256" key="5">
    <source>
        <dbReference type="ARBA" id="ARBA00022840"/>
    </source>
</evidence>
<keyword evidence="5" id="KW-0067">ATP-binding</keyword>
<dbReference type="InterPro" id="IPR001650">
    <property type="entry name" value="Helicase_C-like"/>
</dbReference>
<dbReference type="GO" id="GO:0003724">
    <property type="term" value="F:RNA helicase activity"/>
    <property type="evidence" value="ECO:0007669"/>
    <property type="project" value="InterPro"/>
</dbReference>
<feature type="domain" description="DEAD-box RNA helicase Q" evidence="10">
    <location>
        <begin position="58"/>
        <end position="86"/>
    </location>
</feature>
<dbReference type="InterPro" id="IPR050079">
    <property type="entry name" value="DEAD_box_RNA_helicase"/>
</dbReference>
<dbReference type="PROSITE" id="PS51194">
    <property type="entry name" value="HELICASE_CTER"/>
    <property type="match status" value="1"/>
</dbReference>
<dbReference type="SMART" id="SM00487">
    <property type="entry name" value="DEXDc"/>
    <property type="match status" value="1"/>
</dbReference>
<dbReference type="InterPro" id="IPR014014">
    <property type="entry name" value="RNA_helicase_DEAD_Q_motif"/>
</dbReference>
<comment type="caution">
    <text evidence="11">The sequence shown here is derived from an EMBL/GenBank/DDBJ whole genome shotgun (WGS) entry which is preliminary data.</text>
</comment>
<keyword evidence="2" id="KW-0547">Nucleotide-binding</keyword>
<feature type="short sequence motif" description="Q motif" evidence="7">
    <location>
        <begin position="58"/>
        <end position="86"/>
    </location>
</feature>
<dbReference type="PROSITE" id="PS51192">
    <property type="entry name" value="HELICASE_ATP_BIND_1"/>
    <property type="match status" value="1"/>
</dbReference>
<evidence type="ECO:0000256" key="7">
    <source>
        <dbReference type="PROSITE-ProRule" id="PRU00552"/>
    </source>
</evidence>